<dbReference type="SUPFAM" id="SSF64518">
    <property type="entry name" value="Phase 1 flagellin"/>
    <property type="match status" value="1"/>
</dbReference>
<dbReference type="InterPro" id="IPR013384">
    <property type="entry name" value="Flagell_FlgL"/>
</dbReference>
<dbReference type="Proteomes" id="UP001610706">
    <property type="component" value="Unassembled WGS sequence"/>
</dbReference>
<dbReference type="NCBIfam" id="TIGR02550">
    <property type="entry name" value="flagell_flgL"/>
    <property type="match status" value="1"/>
</dbReference>
<comment type="caution">
    <text evidence="7">The sequence shown here is derived from an EMBL/GenBank/DDBJ whole genome shotgun (WGS) entry which is preliminary data.</text>
</comment>
<dbReference type="InterPro" id="IPR001029">
    <property type="entry name" value="Flagellin_N"/>
</dbReference>
<sequence>MRISSSGFYQSQLNNITARTEQLHKQLDRLSSGVRVQTAADDPVAMNSIFSYREELKNIEQYGKNIDVAEHRLRREESSLTTGENLLQQSKELLLKANSGVNTQDERDALAVQLKNNIGELLDLANAQDEFGHYIFGGFQNDAEPFVMQPDGQVNYKGDGGQREIQIGASVKVATNHDGRAVFGQVPNPRGDFTASYQLQGSREDNLRIDKAEIDDKSVFSDAASYQISFSDNAGVLEASISYEDENGVIQSSTPQPYTSGQSITAFGIEVAVNGEVKDGDQVTLESNVQNGNGQDYLNAFDSLNRALSWLQKDNNSASGQSELNEVLDELDAVSAHFTRVRADTGNRLVRLDHQRTGHEDMALTLEKVRGGMEDLDYAKATGEFSQTMVALQATQTMFGKVQSMSLFNYI</sequence>
<evidence type="ECO:0000313" key="8">
    <source>
        <dbReference type="Proteomes" id="UP001610706"/>
    </source>
</evidence>
<keyword evidence="5" id="KW-0975">Bacterial flagellum</keyword>
<reference evidence="7 8" key="1">
    <citation type="submission" date="2024-08" db="EMBL/GenBank/DDBJ databases">
        <title>Oceanimonas smirnovii Genome sequencing and assembly.</title>
        <authorList>
            <person name="Tang B."/>
        </authorList>
    </citation>
    <scope>NUCLEOTIDE SEQUENCE [LARGE SCALE GENOMIC DNA]</scope>
    <source>
        <strain evidence="7 8">OS2020-119</strain>
    </source>
</reference>
<gene>
    <name evidence="7" type="primary">flgL</name>
    <name evidence="7" type="ORF">AB9R89_14020</name>
</gene>
<evidence type="ECO:0000256" key="4">
    <source>
        <dbReference type="ARBA" id="ARBA00022525"/>
    </source>
</evidence>
<keyword evidence="7" id="KW-0969">Cilium</keyword>
<keyword evidence="8" id="KW-1185">Reference proteome</keyword>
<protein>
    <submittedName>
        <fullName evidence="7">Flagellar hook-associated protein FlgL</fullName>
    </submittedName>
</protein>
<evidence type="ECO:0000256" key="3">
    <source>
        <dbReference type="ARBA" id="ARBA00005709"/>
    </source>
</evidence>
<evidence type="ECO:0000256" key="5">
    <source>
        <dbReference type="ARBA" id="ARBA00023143"/>
    </source>
</evidence>
<name>A0ABW7P588_9GAMM</name>
<evidence type="ECO:0000313" key="7">
    <source>
        <dbReference type="EMBL" id="MFH7566430.1"/>
    </source>
</evidence>
<evidence type="ECO:0000259" key="6">
    <source>
        <dbReference type="Pfam" id="PF00669"/>
    </source>
</evidence>
<evidence type="ECO:0000256" key="2">
    <source>
        <dbReference type="ARBA" id="ARBA00004613"/>
    </source>
</evidence>
<dbReference type="Gene3D" id="1.20.1330.10">
    <property type="entry name" value="f41 fragment of flagellin, N-terminal domain"/>
    <property type="match status" value="2"/>
</dbReference>
<keyword evidence="7" id="KW-0966">Cell projection</keyword>
<dbReference type="RefSeq" id="WP_395545852.1">
    <property type="nucleotide sequence ID" value="NZ_CP166302.1"/>
</dbReference>
<organism evidence="7 8">
    <name type="scientific">Oceanimonas smirnovii</name>
    <dbReference type="NCBI Taxonomy" id="264574"/>
    <lineage>
        <taxon>Bacteria</taxon>
        <taxon>Pseudomonadati</taxon>
        <taxon>Pseudomonadota</taxon>
        <taxon>Gammaproteobacteria</taxon>
        <taxon>Aeromonadales</taxon>
        <taxon>Aeromonadaceae</taxon>
        <taxon>Oceanimonas</taxon>
    </lineage>
</organism>
<dbReference type="Pfam" id="PF00669">
    <property type="entry name" value="Flagellin_N"/>
    <property type="match status" value="1"/>
</dbReference>
<dbReference type="PANTHER" id="PTHR42792:SF1">
    <property type="entry name" value="FLAGELLAR HOOK-ASSOCIATED PROTEIN 3"/>
    <property type="match status" value="1"/>
</dbReference>
<evidence type="ECO:0000256" key="1">
    <source>
        <dbReference type="ARBA" id="ARBA00004365"/>
    </source>
</evidence>
<dbReference type="InterPro" id="IPR001492">
    <property type="entry name" value="Flagellin"/>
</dbReference>
<dbReference type="PANTHER" id="PTHR42792">
    <property type="entry name" value="FLAGELLIN"/>
    <property type="match status" value="1"/>
</dbReference>
<dbReference type="EMBL" id="JBGFTR010000029">
    <property type="protein sequence ID" value="MFH7566430.1"/>
    <property type="molecule type" value="Genomic_DNA"/>
</dbReference>
<accession>A0ABW7P588</accession>
<keyword evidence="4" id="KW-0964">Secreted</keyword>
<comment type="similarity">
    <text evidence="3">Belongs to the bacterial flagellin family.</text>
</comment>
<comment type="subcellular location">
    <subcellularLocation>
        <location evidence="1">Bacterial flagellum</location>
    </subcellularLocation>
    <subcellularLocation>
        <location evidence="2">Secreted</location>
    </subcellularLocation>
</comment>
<feature type="domain" description="Flagellin N-terminal" evidence="6">
    <location>
        <begin position="3"/>
        <end position="138"/>
    </location>
</feature>
<proteinExistence type="inferred from homology"/>
<keyword evidence="7" id="KW-0282">Flagellum</keyword>